<dbReference type="NCBIfam" id="NF001072">
    <property type="entry name" value="PRK00118.2-2"/>
    <property type="match status" value="1"/>
</dbReference>
<dbReference type="AlphaFoldDB" id="A0A292YNQ1"/>
<dbReference type="Pfam" id="PF04297">
    <property type="entry name" value="UPF0122"/>
    <property type="match status" value="1"/>
</dbReference>
<protein>
    <recommendedName>
        <fullName evidence="3">UPF0122 protein EFBL_2020</fullName>
    </recommendedName>
</protein>
<dbReference type="InterPro" id="IPR007394">
    <property type="entry name" value="UPF0122"/>
</dbReference>
<dbReference type="NCBIfam" id="NF045758">
    <property type="entry name" value="YlxM"/>
    <property type="match status" value="1"/>
</dbReference>
<sequence>MLEKTTRMNLLYDFYGVLLTDKQRTFLELYYLDDLSLAEIAEQFQVSRQAVHDNIRRSEVQLEEYEQKLRLLERYQNRVHLCEKMAEKIGVLPLSEADKEELLGFARLLAEDGETEPRE</sequence>
<comment type="caution">
    <text evidence="5">The sequence shown here is derived from an EMBL/GenBank/DDBJ whole genome shotgun (WGS) entry which is preliminary data.</text>
</comment>
<dbReference type="PANTHER" id="PTHR40083">
    <property type="entry name" value="UPF0122 PROTEIN CBO2450/CLC_2298"/>
    <property type="match status" value="1"/>
</dbReference>
<name>A0A292YNQ1_9BACL</name>
<dbReference type="HAMAP" id="MF_00245">
    <property type="entry name" value="UPF0122"/>
    <property type="match status" value="1"/>
</dbReference>
<dbReference type="PANTHER" id="PTHR40083:SF1">
    <property type="entry name" value="UPF0122 PROTEIN YLXM"/>
    <property type="match status" value="1"/>
</dbReference>
<evidence type="ECO:0000313" key="6">
    <source>
        <dbReference type="Proteomes" id="UP000217785"/>
    </source>
</evidence>
<evidence type="ECO:0000256" key="4">
    <source>
        <dbReference type="SAM" id="Coils"/>
    </source>
</evidence>
<dbReference type="Proteomes" id="UP000217785">
    <property type="component" value="Unassembled WGS sequence"/>
</dbReference>
<dbReference type="Gene3D" id="1.10.10.10">
    <property type="entry name" value="Winged helix-like DNA-binding domain superfamily/Winged helix DNA-binding domain"/>
    <property type="match status" value="1"/>
</dbReference>
<evidence type="ECO:0000313" key="5">
    <source>
        <dbReference type="EMBL" id="GAX90393.1"/>
    </source>
</evidence>
<feature type="coiled-coil region" evidence="4">
    <location>
        <begin position="48"/>
        <end position="75"/>
    </location>
</feature>
<evidence type="ECO:0000256" key="3">
    <source>
        <dbReference type="HAMAP-Rule" id="MF_00245"/>
    </source>
</evidence>
<dbReference type="EMBL" id="BDUF01000057">
    <property type="protein sequence ID" value="GAX90393.1"/>
    <property type="molecule type" value="Genomic_DNA"/>
</dbReference>
<evidence type="ECO:0000256" key="1">
    <source>
        <dbReference type="ARBA" id="ARBA00008720"/>
    </source>
</evidence>
<accession>A0A292YNQ1</accession>
<keyword evidence="4" id="KW-0175">Coiled coil</keyword>
<evidence type="ECO:0000256" key="2">
    <source>
        <dbReference type="ARBA" id="ARBA00024764"/>
    </source>
</evidence>
<organism evidence="5 6">
    <name type="scientific">Effusibacillus lacus</name>
    <dbReference type="NCBI Taxonomy" id="1348429"/>
    <lineage>
        <taxon>Bacteria</taxon>
        <taxon>Bacillati</taxon>
        <taxon>Bacillota</taxon>
        <taxon>Bacilli</taxon>
        <taxon>Bacillales</taxon>
        <taxon>Alicyclobacillaceae</taxon>
        <taxon>Effusibacillus</taxon>
    </lineage>
</organism>
<comment type="similarity">
    <text evidence="1 3">Belongs to the UPF0122 family.</text>
</comment>
<dbReference type="NCBIfam" id="NF001070">
    <property type="entry name" value="PRK00118.1-6"/>
    <property type="match status" value="1"/>
</dbReference>
<dbReference type="InterPro" id="IPR054831">
    <property type="entry name" value="UPF0122_fam_protein"/>
</dbReference>
<keyword evidence="6" id="KW-1185">Reference proteome</keyword>
<proteinExistence type="inferred from homology"/>
<comment type="function">
    <text evidence="2 3">Might take part in the signal recognition particle (SRP) pathway. This is inferred from the conservation of its genetic proximity to ftsY/ffh. May be a regulatory protein.</text>
</comment>
<gene>
    <name evidence="5" type="ORF">EFBL_2020</name>
</gene>
<dbReference type="SUPFAM" id="SSF88659">
    <property type="entry name" value="Sigma3 and sigma4 domains of RNA polymerase sigma factors"/>
    <property type="match status" value="1"/>
</dbReference>
<dbReference type="InterPro" id="IPR036388">
    <property type="entry name" value="WH-like_DNA-bd_sf"/>
</dbReference>
<dbReference type="InterPro" id="IPR013324">
    <property type="entry name" value="RNA_pol_sigma_r3/r4-like"/>
</dbReference>
<reference evidence="6" key="1">
    <citation type="submission" date="2017-07" db="EMBL/GenBank/DDBJ databases">
        <title>Draft genome sequence of Effusibacillus lacus strain skLN1.</title>
        <authorList>
            <person name="Watanabe M."/>
            <person name="Kojima H."/>
            <person name="Fukui M."/>
        </authorList>
    </citation>
    <scope>NUCLEOTIDE SEQUENCE [LARGE SCALE GENOMIC DNA]</scope>
    <source>
        <strain evidence="6">skLN1</strain>
    </source>
</reference>